<accession>A0ABQ6JNV1</accession>
<keyword evidence="3" id="KW-1185">Reference proteome</keyword>
<gene>
    <name evidence="2" type="ORF">GCM10025868_37520</name>
</gene>
<protein>
    <submittedName>
        <fullName evidence="2">Uncharacterized protein</fullName>
    </submittedName>
</protein>
<comment type="caution">
    <text evidence="2">The sequence shown here is derived from an EMBL/GenBank/DDBJ whole genome shotgun (WGS) entry which is preliminary data.</text>
</comment>
<name>A0ABQ6JNV1_9ACTN</name>
<feature type="region of interest" description="Disordered" evidence="1">
    <location>
        <begin position="45"/>
        <end position="109"/>
    </location>
</feature>
<sequence>MLARLDGRRPASAGRTLEVLPDGLVERRRWSPHPSCGCTGLRAVTAAPGRERADATGAAETPDVREAAARTARRPAADGRAAAGADREQPSDPGERRVPGRAGMQAVGA</sequence>
<dbReference type="Proteomes" id="UP001157017">
    <property type="component" value="Unassembled WGS sequence"/>
</dbReference>
<reference evidence="3" key="1">
    <citation type="journal article" date="2019" name="Int. J. Syst. Evol. Microbiol.">
        <title>The Global Catalogue of Microorganisms (GCM) 10K type strain sequencing project: providing services to taxonomists for standard genome sequencing and annotation.</title>
        <authorList>
            <consortium name="The Broad Institute Genomics Platform"/>
            <consortium name="The Broad Institute Genome Sequencing Center for Infectious Disease"/>
            <person name="Wu L."/>
            <person name="Ma J."/>
        </authorList>
    </citation>
    <scope>NUCLEOTIDE SEQUENCE [LARGE SCALE GENOMIC DNA]</scope>
    <source>
        <strain evidence="3">NBRC 108730</strain>
    </source>
</reference>
<evidence type="ECO:0000256" key="1">
    <source>
        <dbReference type="SAM" id="MobiDB-lite"/>
    </source>
</evidence>
<proteinExistence type="predicted"/>
<evidence type="ECO:0000313" key="2">
    <source>
        <dbReference type="EMBL" id="GMA88502.1"/>
    </source>
</evidence>
<dbReference type="EMBL" id="BSUZ01000001">
    <property type="protein sequence ID" value="GMA88502.1"/>
    <property type="molecule type" value="Genomic_DNA"/>
</dbReference>
<feature type="compositionally biased region" description="Basic and acidic residues" evidence="1">
    <location>
        <begin position="85"/>
        <end position="98"/>
    </location>
</feature>
<organism evidence="2 3">
    <name type="scientific">Angustibacter aerolatus</name>
    <dbReference type="NCBI Taxonomy" id="1162965"/>
    <lineage>
        <taxon>Bacteria</taxon>
        <taxon>Bacillati</taxon>
        <taxon>Actinomycetota</taxon>
        <taxon>Actinomycetes</taxon>
        <taxon>Kineosporiales</taxon>
        <taxon>Kineosporiaceae</taxon>
    </lineage>
</organism>
<evidence type="ECO:0000313" key="3">
    <source>
        <dbReference type="Proteomes" id="UP001157017"/>
    </source>
</evidence>